<keyword evidence="1" id="KW-0472">Membrane</keyword>
<dbReference type="EMBL" id="HBIJ01023871">
    <property type="protein sequence ID" value="CAE0375001.1"/>
    <property type="molecule type" value="Transcribed_RNA"/>
</dbReference>
<evidence type="ECO:0000256" key="1">
    <source>
        <dbReference type="SAM" id="Phobius"/>
    </source>
</evidence>
<keyword evidence="1" id="KW-0812">Transmembrane</keyword>
<accession>A0A7S3K4U1</accession>
<organism evidence="2">
    <name type="scientific">Aureoumbra lagunensis</name>
    <dbReference type="NCBI Taxonomy" id="44058"/>
    <lineage>
        <taxon>Eukaryota</taxon>
        <taxon>Sar</taxon>
        <taxon>Stramenopiles</taxon>
        <taxon>Ochrophyta</taxon>
        <taxon>Pelagophyceae</taxon>
        <taxon>Pelagomonadales</taxon>
        <taxon>Aureoumbra</taxon>
    </lineage>
</organism>
<feature type="transmembrane region" description="Helical" evidence="1">
    <location>
        <begin position="14"/>
        <end position="30"/>
    </location>
</feature>
<evidence type="ECO:0000313" key="2">
    <source>
        <dbReference type="EMBL" id="CAE0375001.1"/>
    </source>
</evidence>
<gene>
    <name evidence="2" type="ORF">ALAG00032_LOCUS15805</name>
</gene>
<proteinExistence type="predicted"/>
<dbReference type="AlphaFoldDB" id="A0A7S3K4U1"/>
<sequence length="199" mass="22965">MCAEQSVARSNERTWILVLFIIGVSIWTLWPKLPTWQIRSSYPRGLSFLHEPHLDLDLVVDIKNANFVPLRLYKDAHFQVHWHASDKLGFGHILATPLPRPISTLLIELRVPTRPNIIRHLAAHGRFLRLTIDTVVYIRAFFLLHLSVAVHCNHIVKHSFPRVPKVKSAKCAYTLFGHQGGPAWLRSISTLRHHWSYSL</sequence>
<reference evidence="2" key="1">
    <citation type="submission" date="2021-01" db="EMBL/GenBank/DDBJ databases">
        <authorList>
            <person name="Corre E."/>
            <person name="Pelletier E."/>
            <person name="Niang G."/>
            <person name="Scheremetjew M."/>
            <person name="Finn R."/>
            <person name="Kale V."/>
            <person name="Holt S."/>
            <person name="Cochrane G."/>
            <person name="Meng A."/>
            <person name="Brown T."/>
            <person name="Cohen L."/>
        </authorList>
    </citation>
    <scope>NUCLEOTIDE SEQUENCE</scope>
    <source>
        <strain evidence="2">CCMP1510</strain>
    </source>
</reference>
<name>A0A7S3K4U1_9STRA</name>
<protein>
    <submittedName>
        <fullName evidence="2">Uncharacterized protein</fullName>
    </submittedName>
</protein>
<keyword evidence="1" id="KW-1133">Transmembrane helix</keyword>